<evidence type="ECO:0000256" key="1">
    <source>
        <dbReference type="SAM" id="Phobius"/>
    </source>
</evidence>
<dbReference type="EMBL" id="OAOQ01000003">
    <property type="protein sequence ID" value="SNX69360.1"/>
    <property type="molecule type" value="Genomic_DNA"/>
</dbReference>
<gene>
    <name evidence="2" type="ORF">SAMN05878503_103350</name>
</gene>
<reference evidence="3" key="1">
    <citation type="submission" date="2017-08" db="EMBL/GenBank/DDBJ databases">
        <authorList>
            <person name="Varghese N."/>
            <person name="Submissions S."/>
        </authorList>
    </citation>
    <scope>NUCLEOTIDE SEQUENCE [LARGE SCALE GENOMIC DNA]</scope>
    <source>
        <strain evidence="3">JA234</strain>
    </source>
</reference>
<evidence type="ECO:0000313" key="2">
    <source>
        <dbReference type="EMBL" id="SNX69360.1"/>
    </source>
</evidence>
<accession>A0A285CP53</accession>
<dbReference type="InterPro" id="IPR018919">
    <property type="entry name" value="DUF2484"/>
</dbReference>
<keyword evidence="1" id="KW-0812">Transmembrane</keyword>
<dbReference type="Proteomes" id="UP000219467">
    <property type="component" value="Unassembled WGS sequence"/>
</dbReference>
<name>A0A285CP53_9RHOB</name>
<dbReference type="AlphaFoldDB" id="A0A285CP53"/>
<feature type="transmembrane region" description="Helical" evidence="1">
    <location>
        <begin position="52"/>
        <end position="72"/>
    </location>
</feature>
<organism evidence="2 3">
    <name type="scientific">Cereibacter ovatus</name>
    <dbReference type="NCBI Taxonomy" id="439529"/>
    <lineage>
        <taxon>Bacteria</taxon>
        <taxon>Pseudomonadati</taxon>
        <taxon>Pseudomonadota</taxon>
        <taxon>Alphaproteobacteria</taxon>
        <taxon>Rhodobacterales</taxon>
        <taxon>Paracoccaceae</taxon>
        <taxon>Cereibacter</taxon>
    </lineage>
</organism>
<keyword evidence="1" id="KW-0472">Membrane</keyword>
<sequence>MTGSMMAFFGWIVVASGIALLPRRVHGPGAAGLVVAGIPLAGWVTYQNGPFWGMAAIAAGASILRWPLIHLWRWVRRHLPGHVE</sequence>
<dbReference type="OrthoDB" id="7862849at2"/>
<evidence type="ECO:0000313" key="3">
    <source>
        <dbReference type="Proteomes" id="UP000219467"/>
    </source>
</evidence>
<keyword evidence="1" id="KW-1133">Transmembrane helix</keyword>
<proteinExistence type="predicted"/>
<dbReference type="RefSeq" id="WP_097029796.1">
    <property type="nucleotide sequence ID" value="NZ_OAOQ01000003.1"/>
</dbReference>
<dbReference type="Pfam" id="PF10658">
    <property type="entry name" value="DUF2484"/>
    <property type="match status" value="1"/>
</dbReference>
<keyword evidence="3" id="KW-1185">Reference proteome</keyword>
<protein>
    <submittedName>
        <fullName evidence="2">Uncharacterized protein DUF2484</fullName>
    </submittedName>
</protein>